<reference evidence="1 2" key="1">
    <citation type="journal article" date="2019" name="ISME J.">
        <title>Candidatus Macondimonas diazotrophica, a novel gammaproteobacterial genus dominating crude-oil-contaminated coastal sediments.</title>
        <authorList>
            <person name="Karthikeyan S."/>
            <person name="Konstantinidis K."/>
        </authorList>
    </citation>
    <scope>NUCLEOTIDE SEQUENCE [LARGE SCALE GENOMIC DNA]</scope>
    <source>
        <strain evidence="1 2">KTK01</strain>
    </source>
</reference>
<dbReference type="AlphaFoldDB" id="A0A4Z0F775"/>
<evidence type="ECO:0000313" key="1">
    <source>
        <dbReference type="EMBL" id="TFZ81259.1"/>
    </source>
</evidence>
<keyword evidence="2" id="KW-1185">Reference proteome</keyword>
<protein>
    <submittedName>
        <fullName evidence="1">Uncharacterized protein</fullName>
    </submittedName>
</protein>
<dbReference type="Proteomes" id="UP000297890">
    <property type="component" value="Unassembled WGS sequence"/>
</dbReference>
<dbReference type="EMBL" id="SRIO01000032">
    <property type="protein sequence ID" value="TFZ81259.1"/>
    <property type="molecule type" value="Genomic_DNA"/>
</dbReference>
<dbReference type="RefSeq" id="WP_135282890.1">
    <property type="nucleotide sequence ID" value="NZ_SRIO01000032.1"/>
</dbReference>
<sequence length="60" mass="6641">MNIEHKDLALAAVKTSYVIAKAEYYAALERKAPDSRIAYLLNAYLEAQRALVDRALSAEG</sequence>
<evidence type="ECO:0000313" key="2">
    <source>
        <dbReference type="Proteomes" id="UP000297890"/>
    </source>
</evidence>
<name>A0A4Z0F775_9GAMM</name>
<accession>A0A4Z0F775</accession>
<proteinExistence type="predicted"/>
<comment type="caution">
    <text evidence="1">The sequence shown here is derived from an EMBL/GenBank/DDBJ whole genome shotgun (WGS) entry which is preliminary data.</text>
</comment>
<organism evidence="1 2">
    <name type="scientific">Candidatus Macondimonas diazotrophica</name>
    <dbReference type="NCBI Taxonomy" id="2305248"/>
    <lineage>
        <taxon>Bacteria</taxon>
        <taxon>Pseudomonadati</taxon>
        <taxon>Pseudomonadota</taxon>
        <taxon>Gammaproteobacteria</taxon>
        <taxon>Chromatiales</taxon>
        <taxon>Ectothiorhodospiraceae</taxon>
        <taxon>Candidatus Macondimonas</taxon>
    </lineage>
</organism>
<gene>
    <name evidence="1" type="ORF">E4680_13200</name>
</gene>